<feature type="compositionally biased region" description="Polar residues" evidence="1">
    <location>
        <begin position="112"/>
        <end position="125"/>
    </location>
</feature>
<proteinExistence type="predicted"/>
<evidence type="ECO:0000256" key="2">
    <source>
        <dbReference type="SAM" id="Phobius"/>
    </source>
</evidence>
<accession>A0A4C1U2Z3</accession>
<evidence type="ECO:0000313" key="3">
    <source>
        <dbReference type="EMBL" id="GBP20206.1"/>
    </source>
</evidence>
<evidence type="ECO:0000313" key="4">
    <source>
        <dbReference type="Proteomes" id="UP000299102"/>
    </source>
</evidence>
<name>A0A4C1U2Z3_EUMVA</name>
<organism evidence="3 4">
    <name type="scientific">Eumeta variegata</name>
    <name type="common">Bagworm moth</name>
    <name type="synonym">Eumeta japonica</name>
    <dbReference type="NCBI Taxonomy" id="151549"/>
    <lineage>
        <taxon>Eukaryota</taxon>
        <taxon>Metazoa</taxon>
        <taxon>Ecdysozoa</taxon>
        <taxon>Arthropoda</taxon>
        <taxon>Hexapoda</taxon>
        <taxon>Insecta</taxon>
        <taxon>Pterygota</taxon>
        <taxon>Neoptera</taxon>
        <taxon>Endopterygota</taxon>
        <taxon>Lepidoptera</taxon>
        <taxon>Glossata</taxon>
        <taxon>Ditrysia</taxon>
        <taxon>Tineoidea</taxon>
        <taxon>Psychidae</taxon>
        <taxon>Oiketicinae</taxon>
        <taxon>Eumeta</taxon>
    </lineage>
</organism>
<keyword evidence="2" id="KW-0472">Membrane</keyword>
<reference evidence="3 4" key="1">
    <citation type="journal article" date="2019" name="Commun. Biol.">
        <title>The bagworm genome reveals a unique fibroin gene that provides high tensile strength.</title>
        <authorList>
            <person name="Kono N."/>
            <person name="Nakamura H."/>
            <person name="Ohtoshi R."/>
            <person name="Tomita M."/>
            <person name="Numata K."/>
            <person name="Arakawa K."/>
        </authorList>
    </citation>
    <scope>NUCLEOTIDE SEQUENCE [LARGE SCALE GENOMIC DNA]</scope>
</reference>
<comment type="caution">
    <text evidence="3">The sequence shown here is derived from an EMBL/GenBank/DDBJ whole genome shotgun (WGS) entry which is preliminary data.</text>
</comment>
<feature type="region of interest" description="Disordered" evidence="1">
    <location>
        <begin position="107"/>
        <end position="160"/>
    </location>
</feature>
<keyword evidence="4" id="KW-1185">Reference proteome</keyword>
<evidence type="ECO:0000256" key="1">
    <source>
        <dbReference type="SAM" id="MobiDB-lite"/>
    </source>
</evidence>
<sequence length="160" mass="17446">MNPLDSYTLYFLLMISTPILFSIPIPETPPPRLKPLPVPISVVLSSPIPVFVLRFDSDSALHSDPGPVPYSDPDLDVNNNFALAFDPDPGSAIDYIPIKVPFEVRNPKKKQVNQSSASRDTNAQTDRQKVWQGRRVGEAPRSGPTTGGAASGPLGRYTFT</sequence>
<keyword evidence="2" id="KW-1133">Transmembrane helix</keyword>
<dbReference type="Proteomes" id="UP000299102">
    <property type="component" value="Unassembled WGS sequence"/>
</dbReference>
<protein>
    <submittedName>
        <fullName evidence="3">Uncharacterized protein</fullName>
    </submittedName>
</protein>
<feature type="transmembrane region" description="Helical" evidence="2">
    <location>
        <begin position="7"/>
        <end position="25"/>
    </location>
</feature>
<keyword evidence="2" id="KW-0812">Transmembrane</keyword>
<dbReference type="EMBL" id="BGZK01000116">
    <property type="protein sequence ID" value="GBP20206.1"/>
    <property type="molecule type" value="Genomic_DNA"/>
</dbReference>
<gene>
    <name evidence="3" type="ORF">EVAR_82079_1</name>
</gene>
<dbReference type="AlphaFoldDB" id="A0A4C1U2Z3"/>